<gene>
    <name evidence="2" type="ORF">GCM10010832_20200</name>
</gene>
<dbReference type="RefSeq" id="WP_188459012.1">
    <property type="nucleotide sequence ID" value="NZ_BMGM01000009.1"/>
</dbReference>
<protein>
    <recommendedName>
        <fullName evidence="4">Tetratricopeptide repeat-containing protein</fullName>
    </recommendedName>
</protein>
<keyword evidence="1" id="KW-0802">TPR repeat</keyword>
<evidence type="ECO:0000313" key="2">
    <source>
        <dbReference type="EMBL" id="GGE39989.1"/>
    </source>
</evidence>
<sequence length="594" mass="69158">MKNFFYILFFCCSISFGQSFSLGENYLDQGEYEKAKSIFKSLYEKQPRSQKYLLAYTKALTELEQLDEAEEVLLNYLKSTNRYPNIDVELGQIYQRQDKNDLAEKRYQIAIESISENPNFAYSVGQAFQEYNLLDEAAMVYEKANELQPRINYKIQLARIYGEQGNLEKMFQNYIYLILESPNYFNVVSRNFNEYITEDPQSEANIVFKRLLLKELQKKPNVLYNQLLSWLFVQEGDFNKAFAQEKAIYKRSENPKFDRIIELAQVAGDNTLNVAVSEPILNYVIDEAQNQRIQLRAIQELMEQKVAFANANRYEAIKTDFENFLTTYERKPNTAALQLLQARFLAFQLQEKEEAKQSINQLLSQSINTFTQATTKILLADIFVLEEQFNQALIYYSQVEKLVKNTDMAQEAKFKVAKTSYYKGDFDWAVTQLDVLKKATSQFIANDAMSLARHIKDNSYQDSIQTALQKVAKADLLEFQEQNEMALTILDEVLTDFNGEPIEDEALFRKAKIHEKLNNFEAAADAYQQIIEFYPLDVLADDALFAIAKLYQNQLNEPDKAKKYYEKIIFDHPDSIYFVDAQKAFRKLRGDAIN</sequence>
<dbReference type="SUPFAM" id="SSF48452">
    <property type="entry name" value="TPR-like"/>
    <property type="match status" value="3"/>
</dbReference>
<dbReference type="InterPro" id="IPR019734">
    <property type="entry name" value="TPR_rpt"/>
</dbReference>
<keyword evidence="3" id="KW-1185">Reference proteome</keyword>
<dbReference type="PROSITE" id="PS50005">
    <property type="entry name" value="TPR"/>
    <property type="match status" value="3"/>
</dbReference>
<proteinExistence type="predicted"/>
<dbReference type="InterPro" id="IPR011990">
    <property type="entry name" value="TPR-like_helical_dom_sf"/>
</dbReference>
<dbReference type="Pfam" id="PF13432">
    <property type="entry name" value="TPR_16"/>
    <property type="match status" value="1"/>
</dbReference>
<feature type="repeat" description="TPR" evidence="1">
    <location>
        <begin position="504"/>
        <end position="537"/>
    </location>
</feature>
<dbReference type="Pfam" id="PF14559">
    <property type="entry name" value="TPR_19"/>
    <property type="match status" value="1"/>
</dbReference>
<evidence type="ECO:0008006" key="4">
    <source>
        <dbReference type="Google" id="ProtNLM"/>
    </source>
</evidence>
<accession>A0ABQ1SHK2</accession>
<dbReference type="PANTHER" id="PTHR12558:SF13">
    <property type="entry name" value="CELL DIVISION CYCLE PROTEIN 27 HOMOLOG"/>
    <property type="match status" value="1"/>
</dbReference>
<dbReference type="Proteomes" id="UP000599179">
    <property type="component" value="Unassembled WGS sequence"/>
</dbReference>
<dbReference type="Pfam" id="PF13174">
    <property type="entry name" value="TPR_6"/>
    <property type="match status" value="1"/>
</dbReference>
<dbReference type="EMBL" id="BMGM01000009">
    <property type="protein sequence ID" value="GGE39989.1"/>
    <property type="molecule type" value="Genomic_DNA"/>
</dbReference>
<dbReference type="PANTHER" id="PTHR12558">
    <property type="entry name" value="CELL DIVISION CYCLE 16,23,27"/>
    <property type="match status" value="1"/>
</dbReference>
<reference evidence="3" key="1">
    <citation type="journal article" date="2019" name="Int. J. Syst. Evol. Microbiol.">
        <title>The Global Catalogue of Microorganisms (GCM) 10K type strain sequencing project: providing services to taxonomists for standard genome sequencing and annotation.</title>
        <authorList>
            <consortium name="The Broad Institute Genomics Platform"/>
            <consortium name="The Broad Institute Genome Sequencing Center for Infectious Disease"/>
            <person name="Wu L."/>
            <person name="Ma J."/>
        </authorList>
    </citation>
    <scope>NUCLEOTIDE SEQUENCE [LARGE SCALE GENOMIC DNA]</scope>
    <source>
        <strain evidence="3">CGMCC 1.12931</strain>
    </source>
</reference>
<feature type="repeat" description="TPR" evidence="1">
    <location>
        <begin position="16"/>
        <end position="49"/>
    </location>
</feature>
<dbReference type="SMART" id="SM00028">
    <property type="entry name" value="TPR"/>
    <property type="match status" value="5"/>
</dbReference>
<comment type="caution">
    <text evidence="2">The sequence shown here is derived from an EMBL/GenBank/DDBJ whole genome shotgun (WGS) entry which is preliminary data.</text>
</comment>
<dbReference type="Gene3D" id="1.25.40.10">
    <property type="entry name" value="Tetratricopeptide repeat domain"/>
    <property type="match status" value="4"/>
</dbReference>
<evidence type="ECO:0000313" key="3">
    <source>
        <dbReference type="Proteomes" id="UP000599179"/>
    </source>
</evidence>
<evidence type="ECO:0000256" key="1">
    <source>
        <dbReference type="PROSITE-ProRule" id="PRU00339"/>
    </source>
</evidence>
<name>A0ABQ1SHK2_9FLAO</name>
<feature type="repeat" description="TPR" evidence="1">
    <location>
        <begin position="118"/>
        <end position="151"/>
    </location>
</feature>
<organism evidence="2 3">
    <name type="scientific">Psychroflexus planctonicus</name>
    <dbReference type="NCBI Taxonomy" id="1526575"/>
    <lineage>
        <taxon>Bacteria</taxon>
        <taxon>Pseudomonadati</taxon>
        <taxon>Bacteroidota</taxon>
        <taxon>Flavobacteriia</taxon>
        <taxon>Flavobacteriales</taxon>
        <taxon>Flavobacteriaceae</taxon>
        <taxon>Psychroflexus</taxon>
    </lineage>
</organism>